<comment type="caution">
    <text evidence="2">The sequence shown here is derived from an EMBL/GenBank/DDBJ whole genome shotgun (WGS) entry which is preliminary data.</text>
</comment>
<feature type="chain" id="PRO_5042095399" evidence="1">
    <location>
        <begin position="22"/>
        <end position="220"/>
    </location>
</feature>
<organism evidence="2 3">
    <name type="scientific">Parelaphostrongylus tenuis</name>
    <name type="common">Meningeal worm</name>
    <dbReference type="NCBI Taxonomy" id="148309"/>
    <lineage>
        <taxon>Eukaryota</taxon>
        <taxon>Metazoa</taxon>
        <taxon>Ecdysozoa</taxon>
        <taxon>Nematoda</taxon>
        <taxon>Chromadorea</taxon>
        <taxon>Rhabditida</taxon>
        <taxon>Rhabditina</taxon>
        <taxon>Rhabditomorpha</taxon>
        <taxon>Strongyloidea</taxon>
        <taxon>Metastrongylidae</taxon>
        <taxon>Parelaphostrongylus</taxon>
    </lineage>
</organism>
<gene>
    <name evidence="2" type="ORF">KIN20_019242</name>
</gene>
<name>A0AAD5QST7_PARTN</name>
<evidence type="ECO:0000256" key="1">
    <source>
        <dbReference type="SAM" id="SignalP"/>
    </source>
</evidence>
<reference evidence="2" key="1">
    <citation type="submission" date="2021-06" db="EMBL/GenBank/DDBJ databases">
        <title>Parelaphostrongylus tenuis whole genome reference sequence.</title>
        <authorList>
            <person name="Garwood T.J."/>
            <person name="Larsen P.A."/>
            <person name="Fountain-Jones N.M."/>
            <person name="Garbe J.R."/>
            <person name="Macchietto M.G."/>
            <person name="Kania S.A."/>
            <person name="Gerhold R.W."/>
            <person name="Richards J.E."/>
            <person name="Wolf T.M."/>
        </authorList>
    </citation>
    <scope>NUCLEOTIDE SEQUENCE</scope>
    <source>
        <strain evidence="2">MNPRO001-30</strain>
        <tissue evidence="2">Meninges</tissue>
    </source>
</reference>
<dbReference type="EMBL" id="JAHQIW010003837">
    <property type="protein sequence ID" value="KAJ1360309.1"/>
    <property type="molecule type" value="Genomic_DNA"/>
</dbReference>
<dbReference type="Proteomes" id="UP001196413">
    <property type="component" value="Unassembled WGS sequence"/>
</dbReference>
<keyword evidence="1" id="KW-0732">Signal</keyword>
<sequence>MTKAPARPFLIPLLAFTTVLGCGTLPGGPTTMSSRTFNVTGFSLPAAMVYSESPTAAQVAGISSSADTATGLVMRSVMQAVFDVLEQQGRAAGLPDFIIASILNQLTVGITYPPLECKRVVVNPMENVMTMGMKPTCVIFSNTVTAICNQNVMCLLSGAQMLVESIPVQHLSISGTLSTSNIVMANWSRDMWQSVVNRVIRALASGPLRSHFFSAVATVS</sequence>
<evidence type="ECO:0000313" key="2">
    <source>
        <dbReference type="EMBL" id="KAJ1360309.1"/>
    </source>
</evidence>
<proteinExistence type="predicted"/>
<dbReference type="AlphaFoldDB" id="A0AAD5QST7"/>
<keyword evidence="3" id="KW-1185">Reference proteome</keyword>
<protein>
    <submittedName>
        <fullName evidence="2">Uncharacterized protein</fullName>
    </submittedName>
</protein>
<dbReference type="PROSITE" id="PS51257">
    <property type="entry name" value="PROKAR_LIPOPROTEIN"/>
    <property type="match status" value="1"/>
</dbReference>
<accession>A0AAD5QST7</accession>
<feature type="signal peptide" evidence="1">
    <location>
        <begin position="1"/>
        <end position="21"/>
    </location>
</feature>
<evidence type="ECO:0000313" key="3">
    <source>
        <dbReference type="Proteomes" id="UP001196413"/>
    </source>
</evidence>